<proteinExistence type="predicted"/>
<feature type="coiled-coil region" evidence="1">
    <location>
        <begin position="5"/>
        <end position="32"/>
    </location>
</feature>
<evidence type="ECO:0000313" key="4">
    <source>
        <dbReference type="Proteomes" id="UP001189429"/>
    </source>
</evidence>
<evidence type="ECO:0000256" key="1">
    <source>
        <dbReference type="SAM" id="Coils"/>
    </source>
</evidence>
<comment type="caution">
    <text evidence="3">The sequence shown here is derived from an EMBL/GenBank/DDBJ whole genome shotgun (WGS) entry which is preliminary data.</text>
</comment>
<dbReference type="EMBL" id="CAUYUJ010007136">
    <property type="protein sequence ID" value="CAK0819689.1"/>
    <property type="molecule type" value="Genomic_DNA"/>
</dbReference>
<sequence length="323" mass="34782">VPTWLSSLVKQVRDTNSLIKQLEQNMQKEVDSMGSALSTHDANFMAVHTRLAQMEAAQSGAVTAAVQAAIDTKLESFRSELAWLKARPAPSSTAVSSAPSSAGGQRQQGSGSTGDQDKVRQQTFDLLKNGGRPIGNFRLGVNGYQGLVHLSSPDDAFELYYIKGATETGFQCEPNLESFRYRRVADKDVLQLLVGGSVGGSCWPIGRQLTFAVASSTDLCLAAKDSFCGSMYDPEFSLHGFVDDLAMVAAGDVREQLYNNSILEHLDLDSLWAELSAIPGIPTGPLLVGPQVVLQIGLPSIQPYMRSVSSMAVVFLIVRVRLV</sequence>
<reference evidence="3" key="1">
    <citation type="submission" date="2023-10" db="EMBL/GenBank/DDBJ databases">
        <authorList>
            <person name="Chen Y."/>
            <person name="Shah S."/>
            <person name="Dougan E. K."/>
            <person name="Thang M."/>
            <person name="Chan C."/>
        </authorList>
    </citation>
    <scope>NUCLEOTIDE SEQUENCE [LARGE SCALE GENOMIC DNA]</scope>
</reference>
<feature type="non-terminal residue" evidence="3">
    <location>
        <position position="1"/>
    </location>
</feature>
<organism evidence="3 4">
    <name type="scientific">Prorocentrum cordatum</name>
    <dbReference type="NCBI Taxonomy" id="2364126"/>
    <lineage>
        <taxon>Eukaryota</taxon>
        <taxon>Sar</taxon>
        <taxon>Alveolata</taxon>
        <taxon>Dinophyceae</taxon>
        <taxon>Prorocentrales</taxon>
        <taxon>Prorocentraceae</taxon>
        <taxon>Prorocentrum</taxon>
    </lineage>
</organism>
<gene>
    <name evidence="3" type="ORF">PCOR1329_LOCUS21628</name>
</gene>
<protein>
    <submittedName>
        <fullName evidence="3">Uncharacterized protein</fullName>
    </submittedName>
</protein>
<evidence type="ECO:0000256" key="2">
    <source>
        <dbReference type="SAM" id="MobiDB-lite"/>
    </source>
</evidence>
<name>A0ABN9RNB2_9DINO</name>
<evidence type="ECO:0000313" key="3">
    <source>
        <dbReference type="EMBL" id="CAK0819689.1"/>
    </source>
</evidence>
<keyword evidence="1" id="KW-0175">Coiled coil</keyword>
<dbReference type="Proteomes" id="UP001189429">
    <property type="component" value="Unassembled WGS sequence"/>
</dbReference>
<feature type="region of interest" description="Disordered" evidence="2">
    <location>
        <begin position="88"/>
        <end position="118"/>
    </location>
</feature>
<feature type="compositionally biased region" description="Low complexity" evidence="2">
    <location>
        <begin position="88"/>
        <end position="114"/>
    </location>
</feature>
<accession>A0ABN9RNB2</accession>
<keyword evidence="4" id="KW-1185">Reference proteome</keyword>